<evidence type="ECO:0008006" key="3">
    <source>
        <dbReference type="Google" id="ProtNLM"/>
    </source>
</evidence>
<dbReference type="PANTHER" id="PTHR46564">
    <property type="entry name" value="TRANSPOSASE"/>
    <property type="match status" value="1"/>
</dbReference>
<keyword evidence="2" id="KW-1185">Reference proteome</keyword>
<dbReference type="SUPFAM" id="SSF46689">
    <property type="entry name" value="Homeodomain-like"/>
    <property type="match status" value="1"/>
</dbReference>
<gene>
    <name evidence="1" type="ORF">CROQUDRAFT_693619</name>
</gene>
<dbReference type="Proteomes" id="UP000886653">
    <property type="component" value="Unassembled WGS sequence"/>
</dbReference>
<dbReference type="AlphaFoldDB" id="A0A9P6T6Y7"/>
<organism evidence="1 2">
    <name type="scientific">Cronartium quercuum f. sp. fusiforme G11</name>
    <dbReference type="NCBI Taxonomy" id="708437"/>
    <lineage>
        <taxon>Eukaryota</taxon>
        <taxon>Fungi</taxon>
        <taxon>Dikarya</taxon>
        <taxon>Basidiomycota</taxon>
        <taxon>Pucciniomycotina</taxon>
        <taxon>Pucciniomycetes</taxon>
        <taxon>Pucciniales</taxon>
        <taxon>Coleosporiaceae</taxon>
        <taxon>Cronartium</taxon>
    </lineage>
</organism>
<evidence type="ECO:0000313" key="1">
    <source>
        <dbReference type="EMBL" id="KAG0139898.1"/>
    </source>
</evidence>
<protein>
    <recommendedName>
        <fullName evidence="3">Transposase</fullName>
    </recommendedName>
</protein>
<dbReference type="InterPro" id="IPR009057">
    <property type="entry name" value="Homeodomain-like_sf"/>
</dbReference>
<dbReference type="OrthoDB" id="3264182at2759"/>
<dbReference type="EMBL" id="MU167505">
    <property type="protein sequence ID" value="KAG0139898.1"/>
    <property type="molecule type" value="Genomic_DNA"/>
</dbReference>
<proteinExistence type="predicted"/>
<sequence>MVQYSPKIKNLVVQMFIDGNTQQEINETLQTNISLCILIQWKALYRTTQSTVCVPVTYERQGQPSSFSEVHLQLLADIINQSPLMYLNELQEKIFNLTSIWVTLATIS</sequence>
<dbReference type="PANTHER" id="PTHR46564:SF1">
    <property type="entry name" value="TRANSPOSASE"/>
    <property type="match status" value="1"/>
</dbReference>
<comment type="caution">
    <text evidence="1">The sequence shown here is derived from an EMBL/GenBank/DDBJ whole genome shotgun (WGS) entry which is preliminary data.</text>
</comment>
<accession>A0A9P6T6Y7</accession>
<reference evidence="1" key="1">
    <citation type="submission" date="2013-11" db="EMBL/GenBank/DDBJ databases">
        <title>Genome sequence of the fusiform rust pathogen reveals effectors for host alternation and coevolution with pine.</title>
        <authorList>
            <consortium name="DOE Joint Genome Institute"/>
            <person name="Smith K."/>
            <person name="Pendleton A."/>
            <person name="Kubisiak T."/>
            <person name="Anderson C."/>
            <person name="Salamov A."/>
            <person name="Aerts A."/>
            <person name="Riley R."/>
            <person name="Clum A."/>
            <person name="Lindquist E."/>
            <person name="Ence D."/>
            <person name="Campbell M."/>
            <person name="Kronenberg Z."/>
            <person name="Feau N."/>
            <person name="Dhillon B."/>
            <person name="Hamelin R."/>
            <person name="Burleigh J."/>
            <person name="Smith J."/>
            <person name="Yandell M."/>
            <person name="Nelson C."/>
            <person name="Grigoriev I."/>
            <person name="Davis J."/>
        </authorList>
    </citation>
    <scope>NUCLEOTIDE SEQUENCE</scope>
    <source>
        <strain evidence="1">G11</strain>
    </source>
</reference>
<name>A0A9P6T6Y7_9BASI</name>
<evidence type="ECO:0000313" key="2">
    <source>
        <dbReference type="Proteomes" id="UP000886653"/>
    </source>
</evidence>